<dbReference type="SUPFAM" id="SSF54826">
    <property type="entry name" value="Enolase N-terminal domain-like"/>
    <property type="match status" value="1"/>
</dbReference>
<evidence type="ECO:0000256" key="3">
    <source>
        <dbReference type="ARBA" id="ARBA00012058"/>
    </source>
</evidence>
<feature type="binding site" evidence="13">
    <location>
        <position position="163"/>
    </location>
    <ligand>
        <name>substrate</name>
    </ligand>
</feature>
<feature type="binding site" evidence="13">
    <location>
        <position position="154"/>
    </location>
    <ligand>
        <name>substrate</name>
    </ligand>
</feature>
<sequence length="424" mass="46800">MAKIKEVKARQILDSRGNPTIEVDVILENGILGRASVPSGASTGEYEALELRDKEKEFSGKGVRKACRNVTEILGKKILGMEASQQEKIDHLLIALDGTENKNNLGANSILGISLAISKAESASQHLPLYRYLKNRENYLLPVPMMNILNGGVHADNNLDIQEFMIAPLGAENFAAAYRMAAEIFHQLKSILKQKSYFTGVGDEGGFAPNLKTNEEALELIAEAIKKAGYQPGSQIWIALDSAASSFFKDGKYLFEGKENSAEEMVNYYEKIVGKYPIISIEDGLSEDDWEGWKVLTERLGRKIQLVGDDLFVTNPKRLKRGIEQKTANSILIKVNQIGTLTETLTTIALAKEADYTTVISHRSGETEETFIADLSVATSAGQIKSGSLSRMERIAKYNQLLRIEEELGEKASFAGKTPFKKFL</sequence>
<dbReference type="NCBIfam" id="TIGR01060">
    <property type="entry name" value="eno"/>
    <property type="match status" value="1"/>
</dbReference>
<comment type="catalytic activity">
    <reaction evidence="11">
        <text>(2R)-2-phosphoglycerate = phosphoenolpyruvate + H2O</text>
        <dbReference type="Rhea" id="RHEA:10164"/>
        <dbReference type="ChEBI" id="CHEBI:15377"/>
        <dbReference type="ChEBI" id="CHEBI:58289"/>
        <dbReference type="ChEBI" id="CHEBI:58702"/>
        <dbReference type="EC" id="4.2.1.11"/>
    </reaction>
</comment>
<reference evidence="18" key="1">
    <citation type="submission" date="2017-09" db="EMBL/GenBank/DDBJ databases">
        <title>Depth-based differentiation of microbial function through sediment-hosted aquifers and enrichment of novel symbionts in the deep terrestrial subsurface.</title>
        <authorList>
            <person name="Probst A.J."/>
            <person name="Ladd B."/>
            <person name="Jarett J.K."/>
            <person name="Geller-Mcgrath D.E."/>
            <person name="Sieber C.M.K."/>
            <person name="Emerson J.B."/>
            <person name="Anantharaman K."/>
            <person name="Thomas B.C."/>
            <person name="Malmstrom R."/>
            <person name="Stieglmeier M."/>
            <person name="Klingl A."/>
            <person name="Woyke T."/>
            <person name="Ryan C.M."/>
            <person name="Banfield J.F."/>
        </authorList>
    </citation>
    <scope>NUCLEOTIDE SEQUENCE [LARGE SCALE GENOMIC DNA]</scope>
</reference>
<evidence type="ECO:0000256" key="6">
    <source>
        <dbReference type="ARBA" id="ARBA00022525"/>
    </source>
</evidence>
<feature type="binding site" evidence="11 14">
    <location>
        <position position="282"/>
    </location>
    <ligand>
        <name>Mg(2+)</name>
        <dbReference type="ChEBI" id="CHEBI:18420"/>
    </ligand>
</feature>
<keyword evidence="10 11" id="KW-0456">Lyase</keyword>
<evidence type="ECO:0000256" key="5">
    <source>
        <dbReference type="ARBA" id="ARBA00022490"/>
    </source>
</evidence>
<name>A0A2M7E722_9BACT</name>
<evidence type="ECO:0000256" key="11">
    <source>
        <dbReference type="HAMAP-Rule" id="MF_00318"/>
    </source>
</evidence>
<feature type="binding site" evidence="11">
    <location>
        <position position="162"/>
    </location>
    <ligand>
        <name>(2R)-2-phosphoglycerate</name>
        <dbReference type="ChEBI" id="CHEBI:58289"/>
    </ligand>
</feature>
<evidence type="ECO:0000256" key="12">
    <source>
        <dbReference type="PIRSR" id="PIRSR001400-1"/>
    </source>
</evidence>
<comment type="cofactor">
    <cofactor evidence="14">
        <name>Mg(2+)</name>
        <dbReference type="ChEBI" id="CHEBI:18420"/>
    </cofactor>
    <text evidence="14">Mg(2+) is required for catalysis and for stabilizing the dimer.</text>
</comment>
<protein>
    <recommendedName>
        <fullName evidence="4 11">Enolase</fullName>
        <ecNumber evidence="3 11">4.2.1.11</ecNumber>
    </recommendedName>
    <alternativeName>
        <fullName evidence="11">2-phospho-D-glycerate hydro-lyase</fullName>
    </alternativeName>
    <alternativeName>
        <fullName evidence="11">2-phosphoglycerate dehydratase</fullName>
    </alternativeName>
</protein>
<dbReference type="InterPro" id="IPR036849">
    <property type="entry name" value="Enolase-like_C_sf"/>
</dbReference>
<dbReference type="PANTHER" id="PTHR11902:SF1">
    <property type="entry name" value="ENOLASE"/>
    <property type="match status" value="1"/>
</dbReference>
<dbReference type="EMBL" id="PETL01000328">
    <property type="protein sequence ID" value="PIV63540.1"/>
    <property type="molecule type" value="Genomic_DNA"/>
</dbReference>
<keyword evidence="17" id="KW-0670">Pyruvate</keyword>
<keyword evidence="7 11" id="KW-0479">Metal-binding</keyword>
<dbReference type="EC" id="4.2.1.11" evidence="3 11"/>
<comment type="similarity">
    <text evidence="2 11">Belongs to the enolase family.</text>
</comment>
<feature type="active site" description="Proton donor" evidence="11 12">
    <location>
        <position position="204"/>
    </location>
</feature>
<dbReference type="SFLD" id="SFLDG00178">
    <property type="entry name" value="enolase"/>
    <property type="match status" value="1"/>
</dbReference>
<dbReference type="PANTHER" id="PTHR11902">
    <property type="entry name" value="ENOLASE"/>
    <property type="match status" value="1"/>
</dbReference>
<dbReference type="GO" id="GO:0004634">
    <property type="term" value="F:phosphopyruvate hydratase activity"/>
    <property type="evidence" value="ECO:0007669"/>
    <property type="project" value="UniProtKB-UniRule"/>
</dbReference>
<evidence type="ECO:0000256" key="14">
    <source>
        <dbReference type="PIRSR" id="PIRSR001400-3"/>
    </source>
</evidence>
<dbReference type="PIRSF" id="PIRSF001400">
    <property type="entry name" value="Enolase"/>
    <property type="match status" value="1"/>
</dbReference>
<comment type="function">
    <text evidence="11">Catalyzes the reversible conversion of 2-phosphoglycerate (2-PG) into phosphoenolpyruvate (PEP). It is essential for the degradation of carbohydrates via glycolysis.</text>
</comment>
<keyword evidence="5 11" id="KW-0963">Cytoplasm</keyword>
<dbReference type="InterPro" id="IPR020810">
    <property type="entry name" value="Enolase_C"/>
</dbReference>
<dbReference type="Pfam" id="PF00113">
    <property type="entry name" value="Enolase_C"/>
    <property type="match status" value="1"/>
</dbReference>
<dbReference type="SFLD" id="SFLDS00001">
    <property type="entry name" value="Enolase"/>
    <property type="match status" value="1"/>
</dbReference>
<evidence type="ECO:0000256" key="2">
    <source>
        <dbReference type="ARBA" id="ARBA00009604"/>
    </source>
</evidence>
<dbReference type="Pfam" id="PF03952">
    <property type="entry name" value="Enolase_N"/>
    <property type="match status" value="1"/>
</dbReference>
<evidence type="ECO:0000256" key="7">
    <source>
        <dbReference type="ARBA" id="ARBA00022723"/>
    </source>
</evidence>
<feature type="binding site" evidence="11">
    <location>
        <position position="364"/>
    </location>
    <ligand>
        <name>(2R)-2-phosphoglycerate</name>
        <dbReference type="ChEBI" id="CHEBI:58289"/>
    </ligand>
</feature>
<dbReference type="GO" id="GO:0005576">
    <property type="term" value="C:extracellular region"/>
    <property type="evidence" value="ECO:0007669"/>
    <property type="project" value="UniProtKB-SubCell"/>
</dbReference>
<accession>A0A2M7E722</accession>
<feature type="binding site" evidence="11">
    <location>
        <position position="363"/>
    </location>
    <ligand>
        <name>(2R)-2-phosphoglycerate</name>
        <dbReference type="ChEBI" id="CHEBI:58289"/>
    </ligand>
</feature>
<feature type="binding site" evidence="11">
    <location>
        <position position="385"/>
    </location>
    <ligand>
        <name>(2R)-2-phosphoglycerate</name>
        <dbReference type="ChEBI" id="CHEBI:58289"/>
    </ligand>
</feature>
<dbReference type="SMART" id="SM01192">
    <property type="entry name" value="Enolase_C"/>
    <property type="match status" value="1"/>
</dbReference>
<comment type="pathway">
    <text evidence="1 11">Carbohydrate degradation; glycolysis; pyruvate from D-glyceraldehyde 3-phosphate: step 4/5.</text>
</comment>
<keyword evidence="9 11" id="KW-0324">Glycolysis</keyword>
<dbReference type="GO" id="GO:0006096">
    <property type="term" value="P:glycolytic process"/>
    <property type="evidence" value="ECO:0007669"/>
    <property type="project" value="UniProtKB-UniRule"/>
</dbReference>
<dbReference type="PRINTS" id="PR00148">
    <property type="entry name" value="ENOLASE"/>
</dbReference>
<dbReference type="UniPathway" id="UPA00109">
    <property type="reaction ID" value="UER00187"/>
</dbReference>
<dbReference type="GO" id="GO:0000287">
    <property type="term" value="F:magnesium ion binding"/>
    <property type="evidence" value="ECO:0007669"/>
    <property type="project" value="UniProtKB-UniRule"/>
</dbReference>
<dbReference type="CDD" id="cd03313">
    <property type="entry name" value="enolase"/>
    <property type="match status" value="1"/>
</dbReference>
<evidence type="ECO:0000259" key="16">
    <source>
        <dbReference type="SMART" id="SM01193"/>
    </source>
</evidence>
<keyword evidence="6 11" id="KW-0964">Secreted</keyword>
<feature type="binding site" evidence="13">
    <location>
        <position position="385"/>
    </location>
    <ligand>
        <name>substrate</name>
    </ligand>
</feature>
<dbReference type="InterPro" id="IPR000941">
    <property type="entry name" value="Enolase"/>
</dbReference>
<feature type="binding site" evidence="11 14">
    <location>
        <position position="309"/>
    </location>
    <ligand>
        <name>Mg(2+)</name>
        <dbReference type="ChEBI" id="CHEBI:18420"/>
    </ligand>
</feature>
<gene>
    <name evidence="11" type="primary">eno</name>
    <name evidence="17" type="ORF">COS11_06905</name>
</gene>
<dbReference type="SFLD" id="SFLDF00002">
    <property type="entry name" value="enolase"/>
    <property type="match status" value="1"/>
</dbReference>
<dbReference type="Gene3D" id="3.30.390.10">
    <property type="entry name" value="Enolase-like, N-terminal domain"/>
    <property type="match status" value="1"/>
</dbReference>
<dbReference type="FunFam" id="3.20.20.120:FF:000001">
    <property type="entry name" value="Enolase"/>
    <property type="match status" value="1"/>
</dbReference>
<evidence type="ECO:0000256" key="8">
    <source>
        <dbReference type="ARBA" id="ARBA00022842"/>
    </source>
</evidence>
<evidence type="ECO:0000256" key="4">
    <source>
        <dbReference type="ARBA" id="ARBA00017068"/>
    </source>
</evidence>
<dbReference type="AlphaFoldDB" id="A0A2M7E722"/>
<dbReference type="FunFam" id="3.30.390.10:FF:000001">
    <property type="entry name" value="Enolase"/>
    <property type="match status" value="1"/>
</dbReference>
<feature type="binding site" evidence="13">
    <location>
        <position position="282"/>
    </location>
    <ligand>
        <name>substrate</name>
    </ligand>
</feature>
<dbReference type="HAMAP" id="MF_00318">
    <property type="entry name" value="Enolase"/>
    <property type="match status" value="1"/>
</dbReference>
<feature type="binding site" evidence="13">
    <location>
        <begin position="361"/>
        <end position="364"/>
    </location>
    <ligand>
        <name>substrate</name>
    </ligand>
</feature>
<dbReference type="InterPro" id="IPR020811">
    <property type="entry name" value="Enolase_N"/>
</dbReference>
<feature type="binding site" evidence="13">
    <location>
        <position position="309"/>
    </location>
    <ligand>
        <name>substrate</name>
    </ligand>
</feature>
<dbReference type="SMART" id="SM01193">
    <property type="entry name" value="Enolase_N"/>
    <property type="match status" value="1"/>
</dbReference>
<evidence type="ECO:0000256" key="13">
    <source>
        <dbReference type="PIRSR" id="PIRSR001400-2"/>
    </source>
</evidence>
<feature type="active site" description="Proton acceptor" evidence="11 12">
    <location>
        <position position="334"/>
    </location>
</feature>
<dbReference type="SUPFAM" id="SSF51604">
    <property type="entry name" value="Enolase C-terminal domain-like"/>
    <property type="match status" value="1"/>
</dbReference>
<comment type="cofactor">
    <cofactor evidence="11">
        <name>Mg(2+)</name>
        <dbReference type="ChEBI" id="CHEBI:18420"/>
    </cofactor>
    <text evidence="11">Binds a second Mg(2+) ion via substrate during catalysis.</text>
</comment>
<evidence type="ECO:0000256" key="10">
    <source>
        <dbReference type="ARBA" id="ARBA00023239"/>
    </source>
</evidence>
<dbReference type="Gene3D" id="3.20.20.120">
    <property type="entry name" value="Enolase-like C-terminal domain"/>
    <property type="match status" value="1"/>
</dbReference>
<comment type="subcellular location">
    <subcellularLocation>
        <location evidence="11">Cytoplasm</location>
    </subcellularLocation>
    <subcellularLocation>
        <location evidence="11">Secreted</location>
    </subcellularLocation>
    <subcellularLocation>
        <location evidence="11">Cell surface</location>
    </subcellularLocation>
    <text evidence="11">Fractions of enolase are present in both the cytoplasm and on the cell surface.</text>
</comment>
<evidence type="ECO:0000313" key="17">
    <source>
        <dbReference type="EMBL" id="PIV63540.1"/>
    </source>
</evidence>
<feature type="binding site" evidence="11 14">
    <location>
        <position position="241"/>
    </location>
    <ligand>
        <name>Mg(2+)</name>
        <dbReference type="ChEBI" id="CHEBI:18420"/>
    </ligand>
</feature>
<keyword evidence="8 11" id="KW-0460">Magnesium</keyword>
<dbReference type="Proteomes" id="UP000228886">
    <property type="component" value="Unassembled WGS sequence"/>
</dbReference>
<dbReference type="GO" id="GO:0009986">
    <property type="term" value="C:cell surface"/>
    <property type="evidence" value="ECO:0007669"/>
    <property type="project" value="UniProtKB-SubCell"/>
</dbReference>
<evidence type="ECO:0000313" key="18">
    <source>
        <dbReference type="Proteomes" id="UP000228886"/>
    </source>
</evidence>
<feature type="domain" description="Enolase N-terminal" evidence="16">
    <location>
        <begin position="4"/>
        <end position="133"/>
    </location>
</feature>
<feature type="domain" description="Enolase C-terminal TIM barrel" evidence="15">
    <location>
        <begin position="138"/>
        <end position="422"/>
    </location>
</feature>
<comment type="caution">
    <text evidence="17">The sequence shown here is derived from an EMBL/GenBank/DDBJ whole genome shotgun (WGS) entry which is preliminary data.</text>
</comment>
<proteinExistence type="inferred from homology"/>
<dbReference type="PROSITE" id="PS00164">
    <property type="entry name" value="ENOLASE"/>
    <property type="match status" value="1"/>
</dbReference>
<dbReference type="InterPro" id="IPR029017">
    <property type="entry name" value="Enolase-like_N"/>
</dbReference>
<feature type="binding site" evidence="11">
    <location>
        <position position="334"/>
    </location>
    <ligand>
        <name>(2R)-2-phosphoglycerate</name>
        <dbReference type="ChEBI" id="CHEBI:58289"/>
    </ligand>
</feature>
<evidence type="ECO:0000256" key="1">
    <source>
        <dbReference type="ARBA" id="ARBA00005031"/>
    </source>
</evidence>
<organism evidence="17 18">
    <name type="scientific">bacterium (Candidatus Ratteibacteria) CG01_land_8_20_14_3_00_40_19</name>
    <dbReference type="NCBI Taxonomy" id="2014290"/>
    <lineage>
        <taxon>Bacteria</taxon>
        <taxon>Candidatus Ratteibacteria</taxon>
    </lineage>
</organism>
<evidence type="ECO:0000259" key="15">
    <source>
        <dbReference type="SMART" id="SM01192"/>
    </source>
</evidence>
<evidence type="ECO:0000256" key="9">
    <source>
        <dbReference type="ARBA" id="ARBA00023152"/>
    </source>
</evidence>
<dbReference type="InterPro" id="IPR020809">
    <property type="entry name" value="Enolase_CS"/>
</dbReference>
<dbReference type="GO" id="GO:0000015">
    <property type="term" value="C:phosphopyruvate hydratase complex"/>
    <property type="evidence" value="ECO:0007669"/>
    <property type="project" value="InterPro"/>
</dbReference>